<dbReference type="OrthoDB" id="9799825at2"/>
<dbReference type="Pfam" id="PF04542">
    <property type="entry name" value="Sigma70_r2"/>
    <property type="match status" value="1"/>
</dbReference>
<dbReference type="EMBL" id="FNEM01000021">
    <property type="protein sequence ID" value="SDK20433.1"/>
    <property type="molecule type" value="Genomic_DNA"/>
</dbReference>
<sequence length="242" mass="27828">MLAQACNYESESRSGSESEQLSQFLPLVKKAVNQLRSHCGTMLEVQDMEQIGMMALLDSLRRYPGELDGGFINFASKRIRGAILDELRRLDWRPRPVRQQAHEFNDIVRKLSRELGRPPRDSEVAEAMALTPEQLRERLYASQAESMQSLDEMFQSGVEPDAGQDGQNRFIDKRTLVKALGQLKQREQLVLGLYYQHELNLKEIALTLGLTESRVCQLHKLAVSQLQQVLQQWQTPEKRRHV</sequence>
<dbReference type="SUPFAM" id="SSF88659">
    <property type="entry name" value="Sigma3 and sigma4 domains of RNA polymerase sigma factors"/>
    <property type="match status" value="2"/>
</dbReference>
<dbReference type="PANTHER" id="PTHR30385">
    <property type="entry name" value="SIGMA FACTOR F FLAGELLAR"/>
    <property type="match status" value="1"/>
</dbReference>
<dbReference type="InterPro" id="IPR013324">
    <property type="entry name" value="RNA_pol_sigma_r3/r4-like"/>
</dbReference>
<dbReference type="SUPFAM" id="SSF88946">
    <property type="entry name" value="Sigma2 domain of RNA polymerase sigma factors"/>
    <property type="match status" value="1"/>
</dbReference>
<evidence type="ECO:0000259" key="5">
    <source>
        <dbReference type="PROSITE" id="PS00716"/>
    </source>
</evidence>
<keyword evidence="2" id="KW-0731">Sigma factor</keyword>
<evidence type="ECO:0000313" key="7">
    <source>
        <dbReference type="Proteomes" id="UP000199527"/>
    </source>
</evidence>
<evidence type="ECO:0000256" key="2">
    <source>
        <dbReference type="ARBA" id="ARBA00023082"/>
    </source>
</evidence>
<dbReference type="InterPro" id="IPR007627">
    <property type="entry name" value="RNA_pol_sigma70_r2"/>
</dbReference>
<dbReference type="Gene3D" id="1.20.140.160">
    <property type="match status" value="1"/>
</dbReference>
<evidence type="ECO:0000313" key="6">
    <source>
        <dbReference type="EMBL" id="SDK20433.1"/>
    </source>
</evidence>
<dbReference type="InterPro" id="IPR007624">
    <property type="entry name" value="RNA_pol_sigma70_r3"/>
</dbReference>
<name>A0A1G8ZZC2_9GAMM</name>
<dbReference type="PRINTS" id="PR00046">
    <property type="entry name" value="SIGMA70FCT"/>
</dbReference>
<dbReference type="AlphaFoldDB" id="A0A1G8ZZC2"/>
<evidence type="ECO:0000256" key="1">
    <source>
        <dbReference type="ARBA" id="ARBA00023015"/>
    </source>
</evidence>
<evidence type="ECO:0000256" key="4">
    <source>
        <dbReference type="ARBA" id="ARBA00023163"/>
    </source>
</evidence>
<dbReference type="InterPro" id="IPR007630">
    <property type="entry name" value="RNA_pol_sigma70_r4"/>
</dbReference>
<gene>
    <name evidence="6" type="ORF">SAMN04488540_12153</name>
</gene>
<dbReference type="RefSeq" id="WP_090367938.1">
    <property type="nucleotide sequence ID" value="NZ_FNEM01000021.1"/>
</dbReference>
<dbReference type="GO" id="GO:0003899">
    <property type="term" value="F:DNA-directed RNA polymerase activity"/>
    <property type="evidence" value="ECO:0007669"/>
    <property type="project" value="InterPro"/>
</dbReference>
<organism evidence="6 7">
    <name type="scientific">Ferrimonas sediminum</name>
    <dbReference type="NCBI Taxonomy" id="718193"/>
    <lineage>
        <taxon>Bacteria</taxon>
        <taxon>Pseudomonadati</taxon>
        <taxon>Pseudomonadota</taxon>
        <taxon>Gammaproteobacteria</taxon>
        <taxon>Alteromonadales</taxon>
        <taxon>Ferrimonadaceae</taxon>
        <taxon>Ferrimonas</taxon>
    </lineage>
</organism>
<proteinExistence type="predicted"/>
<dbReference type="NCBIfam" id="TIGR02937">
    <property type="entry name" value="sigma70-ECF"/>
    <property type="match status" value="1"/>
</dbReference>
<evidence type="ECO:0000256" key="3">
    <source>
        <dbReference type="ARBA" id="ARBA00023125"/>
    </source>
</evidence>
<dbReference type="InterPro" id="IPR012845">
    <property type="entry name" value="RNA_pol_sigma_FliA_WhiG"/>
</dbReference>
<keyword evidence="4" id="KW-0804">Transcription</keyword>
<dbReference type="Pfam" id="PF04539">
    <property type="entry name" value="Sigma70_r3"/>
    <property type="match status" value="1"/>
</dbReference>
<dbReference type="Gene3D" id="1.10.1740.10">
    <property type="match status" value="1"/>
</dbReference>
<dbReference type="NCBIfam" id="NF005413">
    <property type="entry name" value="PRK06986.1"/>
    <property type="match status" value="1"/>
</dbReference>
<protein>
    <submittedName>
        <fullName evidence="6">RNA polymerase, sigma 28 subunit, SigD/FliA/WhiG</fullName>
    </submittedName>
</protein>
<dbReference type="GO" id="GO:0016987">
    <property type="term" value="F:sigma factor activity"/>
    <property type="evidence" value="ECO:0007669"/>
    <property type="project" value="UniProtKB-KW"/>
</dbReference>
<dbReference type="InterPro" id="IPR013325">
    <property type="entry name" value="RNA_pol_sigma_r2"/>
</dbReference>
<keyword evidence="1" id="KW-0805">Transcription regulation</keyword>
<accession>A0A1G8ZZC2</accession>
<dbReference type="PROSITE" id="PS00716">
    <property type="entry name" value="SIGMA70_2"/>
    <property type="match status" value="1"/>
</dbReference>
<feature type="domain" description="RNA polymerase sigma-70" evidence="5">
    <location>
        <begin position="200"/>
        <end position="226"/>
    </location>
</feature>
<dbReference type="Proteomes" id="UP000199527">
    <property type="component" value="Unassembled WGS sequence"/>
</dbReference>
<keyword evidence="3" id="KW-0238">DNA-binding</keyword>
<dbReference type="PANTHER" id="PTHR30385:SF7">
    <property type="entry name" value="RNA POLYMERASE SIGMA FACTOR FLIA"/>
    <property type="match status" value="1"/>
</dbReference>
<dbReference type="InterPro" id="IPR000943">
    <property type="entry name" value="RNA_pol_sigma70"/>
</dbReference>
<dbReference type="InterPro" id="IPR014284">
    <property type="entry name" value="RNA_pol_sigma-70_dom"/>
</dbReference>
<reference evidence="7" key="1">
    <citation type="submission" date="2016-10" db="EMBL/GenBank/DDBJ databases">
        <authorList>
            <person name="Varghese N."/>
            <person name="Submissions S."/>
        </authorList>
    </citation>
    <scope>NUCLEOTIDE SEQUENCE [LARGE SCALE GENOMIC DNA]</scope>
    <source>
        <strain evidence="7">DSM 23317</strain>
    </source>
</reference>
<dbReference type="GO" id="GO:0006352">
    <property type="term" value="P:DNA-templated transcription initiation"/>
    <property type="evidence" value="ECO:0007669"/>
    <property type="project" value="InterPro"/>
</dbReference>
<dbReference type="NCBIfam" id="TIGR02479">
    <property type="entry name" value="FliA_WhiG"/>
    <property type="match status" value="1"/>
</dbReference>
<dbReference type="GO" id="GO:0003677">
    <property type="term" value="F:DNA binding"/>
    <property type="evidence" value="ECO:0007669"/>
    <property type="project" value="UniProtKB-KW"/>
</dbReference>
<keyword evidence="7" id="KW-1185">Reference proteome</keyword>
<dbReference type="Pfam" id="PF04545">
    <property type="entry name" value="Sigma70_r4"/>
    <property type="match status" value="1"/>
</dbReference>